<keyword evidence="2" id="KW-1185">Reference proteome</keyword>
<proteinExistence type="predicted"/>
<gene>
    <name evidence="1" type="primary">cofC_1</name>
    <name evidence="1" type="ORF">Psch_00989</name>
</gene>
<name>A0A4Y7RF56_9FIRM</name>
<sequence length="228" mass="25577">MLKPALAIMSRAPSKEGKSRLGAVLSPAQREALQWAFLEDTLDKVSRLTEFERYLAVTPSGDLNKLAKKLEFGGRVMPQSGGNLGQRMHDIAERLFLTGHAPVIFIGTDVPDLPPSYLQKALYLLEHSDLVFGPALDGGYCLIGMRNFQGRVFDGISWGSERVLEETLKICEENKLSYGLLECLMDIDRPGDLLALMRQYENKKIDIELIPARTIRFLKSIEIRTLII</sequence>
<accession>A0A4Y7RF56</accession>
<organism evidence="1 2">
    <name type="scientific">Pelotomaculum schinkii</name>
    <dbReference type="NCBI Taxonomy" id="78350"/>
    <lineage>
        <taxon>Bacteria</taxon>
        <taxon>Bacillati</taxon>
        <taxon>Bacillota</taxon>
        <taxon>Clostridia</taxon>
        <taxon>Eubacteriales</taxon>
        <taxon>Desulfotomaculaceae</taxon>
        <taxon>Pelotomaculum</taxon>
    </lineage>
</organism>
<dbReference type="AlphaFoldDB" id="A0A4Y7RF56"/>
<dbReference type="SUPFAM" id="SSF53448">
    <property type="entry name" value="Nucleotide-diphospho-sugar transferases"/>
    <property type="match status" value="1"/>
</dbReference>
<dbReference type="EMBL" id="QFGA01000001">
    <property type="protein sequence ID" value="TEB07436.1"/>
    <property type="molecule type" value="Genomic_DNA"/>
</dbReference>
<evidence type="ECO:0000313" key="1">
    <source>
        <dbReference type="EMBL" id="TEB07436.1"/>
    </source>
</evidence>
<dbReference type="Proteomes" id="UP000298324">
    <property type="component" value="Unassembled WGS sequence"/>
</dbReference>
<protein>
    <submittedName>
        <fullName evidence="1">2-phospho-L-lactate guanylyltransferase</fullName>
        <ecNumber evidence="1">2.7.7.68</ecNumber>
    </submittedName>
</protein>
<dbReference type="RefSeq" id="WP_190239331.1">
    <property type="nucleotide sequence ID" value="NZ_QFGA01000001.1"/>
</dbReference>
<evidence type="ECO:0000313" key="2">
    <source>
        <dbReference type="Proteomes" id="UP000298324"/>
    </source>
</evidence>
<reference evidence="1 2" key="1">
    <citation type="journal article" date="2018" name="Environ. Microbiol.">
        <title>Novel energy conservation strategies and behaviour of Pelotomaculum schinkii driving syntrophic propionate catabolism.</title>
        <authorList>
            <person name="Hidalgo-Ahumada C.A.P."/>
            <person name="Nobu M.K."/>
            <person name="Narihiro T."/>
            <person name="Tamaki H."/>
            <person name="Liu W.T."/>
            <person name="Kamagata Y."/>
            <person name="Stams A.J.M."/>
            <person name="Imachi H."/>
            <person name="Sousa D.Z."/>
        </authorList>
    </citation>
    <scope>NUCLEOTIDE SEQUENCE [LARGE SCALE GENOMIC DNA]</scope>
    <source>
        <strain evidence="1 2">HH</strain>
    </source>
</reference>
<dbReference type="PANTHER" id="PTHR36529:SF1">
    <property type="entry name" value="GLYCOSYLTRANSFERASE"/>
    <property type="match status" value="1"/>
</dbReference>
<dbReference type="EC" id="2.7.7.68" evidence="1"/>
<dbReference type="InterPro" id="IPR029044">
    <property type="entry name" value="Nucleotide-diphossugar_trans"/>
</dbReference>
<dbReference type="GO" id="GO:0043814">
    <property type="term" value="F:phospholactate guanylyltransferase activity"/>
    <property type="evidence" value="ECO:0007669"/>
    <property type="project" value="UniProtKB-EC"/>
</dbReference>
<dbReference type="PANTHER" id="PTHR36529">
    <property type="entry name" value="SLL1095 PROTEIN"/>
    <property type="match status" value="1"/>
</dbReference>
<dbReference type="Pfam" id="PF09837">
    <property type="entry name" value="DUF2064"/>
    <property type="match status" value="1"/>
</dbReference>
<dbReference type="NCBIfam" id="TIGR04282">
    <property type="entry name" value="glyco_like_cofC"/>
    <property type="match status" value="1"/>
</dbReference>
<dbReference type="Gene3D" id="3.90.550.10">
    <property type="entry name" value="Spore Coat Polysaccharide Biosynthesis Protein SpsA, Chain A"/>
    <property type="match status" value="1"/>
</dbReference>
<keyword evidence="1" id="KW-0808">Transferase</keyword>
<dbReference type="InterPro" id="IPR018641">
    <property type="entry name" value="Trfase_1_rSAM/seldom-assoc"/>
</dbReference>
<keyword evidence="1" id="KW-0548">Nucleotidyltransferase</keyword>
<comment type="caution">
    <text evidence="1">The sequence shown here is derived from an EMBL/GenBank/DDBJ whole genome shotgun (WGS) entry which is preliminary data.</text>
</comment>